<evidence type="ECO:0008006" key="3">
    <source>
        <dbReference type="Google" id="ProtNLM"/>
    </source>
</evidence>
<reference evidence="1 2" key="1">
    <citation type="submission" date="2024-06" db="EMBL/GenBank/DDBJ databases">
        <authorList>
            <person name="Kim D.-U."/>
        </authorList>
    </citation>
    <scope>NUCLEOTIDE SEQUENCE [LARGE SCALE GENOMIC DNA]</scope>
    <source>
        <strain evidence="1 2">KACC15460</strain>
    </source>
</reference>
<dbReference type="SUPFAM" id="SSF53383">
    <property type="entry name" value="PLP-dependent transferases"/>
    <property type="match status" value="1"/>
</dbReference>
<evidence type="ECO:0000313" key="1">
    <source>
        <dbReference type="EMBL" id="MET2825774.1"/>
    </source>
</evidence>
<dbReference type="Gene3D" id="3.40.640.10">
    <property type="entry name" value="Type I PLP-dependent aspartate aminotransferase-like (Major domain)"/>
    <property type="match status" value="1"/>
</dbReference>
<protein>
    <recommendedName>
        <fullName evidence="3">Aminotransferase class V-fold PLP-dependent enzyme</fullName>
    </recommendedName>
</protein>
<name>A0ABV2D6X6_9HYPH</name>
<accession>A0ABV2D6X6</accession>
<dbReference type="RefSeq" id="WP_354457856.1">
    <property type="nucleotide sequence ID" value="NZ_JBEWSZ010000001.1"/>
</dbReference>
<comment type="caution">
    <text evidence="1">The sequence shown here is derived from an EMBL/GenBank/DDBJ whole genome shotgun (WGS) entry which is preliminary data.</text>
</comment>
<dbReference type="InterPro" id="IPR015424">
    <property type="entry name" value="PyrdxlP-dep_Trfase"/>
</dbReference>
<gene>
    <name evidence="1" type="ORF">ABVQ20_02160</name>
</gene>
<keyword evidence="2" id="KW-1185">Reference proteome</keyword>
<sequence length="510" mass="53959">MPAIQRANLQALNTTGEPGHLSHAPASVSLLLGTGGDRRIWPDAITRRNRYGTLAMPADDEISFSSTTASNVSAEGFLAAGVALRRLIDLESPSPVAYDQWFADIREGILRNLGCVGAEVALAASGTDAELIALCLFAGLSKRPLTNVLVAPDETGNGVPRAAAGCHYSDLTALGSVVEAGAPLEGLPPGRIEVRTIAIRNETGEPRHQHEIDADVIAAVELELRRDRDVLVHVLDTSKTGLPAVTRQAARHVAALAPGRVHIIVDACQFRGSISSLRQDLADGFVVALTGSKFIAGPPFSGALLIPSSLAEAFATRARIPAGLAEYTAAQDWPAALRERTAFAFKSELNLGLGLRWVAALANLERYAQIAEARQSLIKEQFVCLVRSRIDGMKGVSLHPHDEGDHLGSRAIVPLTITKASGSFASFEDSQTLQLLMRTLAERPVCHIGQPVRLGSRAVLRVAGSATDVAAVSAGMAEGQSLHQAMAPIEARLDVFFDGLSAVVQHLRGA</sequence>
<proteinExistence type="predicted"/>
<dbReference type="Proteomes" id="UP001548832">
    <property type="component" value="Unassembled WGS sequence"/>
</dbReference>
<organism evidence="1 2">
    <name type="scientific">Mesorhizobium shangrilense</name>
    <dbReference type="NCBI Taxonomy" id="460060"/>
    <lineage>
        <taxon>Bacteria</taxon>
        <taxon>Pseudomonadati</taxon>
        <taxon>Pseudomonadota</taxon>
        <taxon>Alphaproteobacteria</taxon>
        <taxon>Hyphomicrobiales</taxon>
        <taxon>Phyllobacteriaceae</taxon>
        <taxon>Mesorhizobium</taxon>
    </lineage>
</organism>
<evidence type="ECO:0000313" key="2">
    <source>
        <dbReference type="Proteomes" id="UP001548832"/>
    </source>
</evidence>
<dbReference type="EMBL" id="JBEWSZ010000001">
    <property type="protein sequence ID" value="MET2825774.1"/>
    <property type="molecule type" value="Genomic_DNA"/>
</dbReference>
<dbReference type="InterPro" id="IPR015421">
    <property type="entry name" value="PyrdxlP-dep_Trfase_major"/>
</dbReference>